<comment type="function">
    <text evidence="10">One gap junction consists of a cluster of closely packed pairs of transmembrane channels, the connexons, through which materials of low MW diffuse from one cell to a neighboring cell.</text>
</comment>
<evidence type="ECO:0000256" key="3">
    <source>
        <dbReference type="ARBA" id="ARBA00007858"/>
    </source>
</evidence>
<dbReference type="GO" id="GO:0005922">
    <property type="term" value="C:connexin complex"/>
    <property type="evidence" value="ECO:0007669"/>
    <property type="project" value="InterPro"/>
</dbReference>
<evidence type="ECO:0000259" key="14">
    <source>
        <dbReference type="SMART" id="SM01089"/>
    </source>
</evidence>
<dbReference type="STRING" id="299123.ENSLSDP00000010032"/>
<keyword evidence="9 12" id="KW-0472">Membrane</keyword>
<dbReference type="Proteomes" id="UP000197619">
    <property type="component" value="Unassembled WGS sequence"/>
</dbReference>
<dbReference type="InterPro" id="IPR017990">
    <property type="entry name" value="Connexin_CS"/>
</dbReference>
<dbReference type="PROSITE" id="PS00407">
    <property type="entry name" value="CONNEXINS_1"/>
    <property type="match status" value="2"/>
</dbReference>
<dbReference type="InterPro" id="IPR038359">
    <property type="entry name" value="Connexin_N_sf"/>
</dbReference>
<feature type="domain" description="Connexin N-terminal" evidence="13">
    <location>
        <begin position="321"/>
        <end position="354"/>
    </location>
</feature>
<evidence type="ECO:0000256" key="10">
    <source>
        <dbReference type="RuleBase" id="RU000630"/>
    </source>
</evidence>
<gene>
    <name evidence="15" type="primary">GJB1</name>
    <name evidence="15" type="ORF">RLOC_00004942</name>
</gene>
<evidence type="ECO:0000256" key="1">
    <source>
        <dbReference type="ARBA" id="ARBA00004610"/>
    </source>
</evidence>
<dbReference type="SMART" id="SM01089">
    <property type="entry name" value="Connexin_CCC"/>
    <property type="match status" value="2"/>
</dbReference>
<feature type="transmembrane region" description="Helical" evidence="12">
    <location>
        <begin position="131"/>
        <end position="157"/>
    </location>
</feature>
<dbReference type="EMBL" id="MUZQ01000241">
    <property type="protein sequence ID" value="OWK54340.1"/>
    <property type="molecule type" value="Genomic_DNA"/>
</dbReference>
<keyword evidence="6 10" id="KW-0303">Gap junction</keyword>
<dbReference type="AlphaFoldDB" id="A0A218ULP9"/>
<evidence type="ECO:0000313" key="15">
    <source>
        <dbReference type="EMBL" id="OWK54340.1"/>
    </source>
</evidence>
<keyword evidence="8 12" id="KW-1133">Transmembrane helix</keyword>
<dbReference type="PANTHER" id="PTHR11984:SF49">
    <property type="entry name" value="GAP JUNCTION PROTEIN"/>
    <property type="match status" value="1"/>
</dbReference>
<feature type="domain" description="Connexin cysteine-rich" evidence="14">
    <location>
        <begin position="435"/>
        <end position="501"/>
    </location>
</feature>
<feature type="domain" description="Connexin cysteine-rich" evidence="14">
    <location>
        <begin position="145"/>
        <end position="212"/>
    </location>
</feature>
<keyword evidence="4" id="KW-1003">Cell membrane</keyword>
<organism evidence="15 16">
    <name type="scientific">Lonchura striata</name>
    <name type="common">white-rumped munia</name>
    <dbReference type="NCBI Taxonomy" id="40157"/>
    <lineage>
        <taxon>Eukaryota</taxon>
        <taxon>Metazoa</taxon>
        <taxon>Chordata</taxon>
        <taxon>Craniata</taxon>
        <taxon>Vertebrata</taxon>
        <taxon>Euteleostomi</taxon>
        <taxon>Archelosauria</taxon>
        <taxon>Archosauria</taxon>
        <taxon>Dinosauria</taxon>
        <taxon>Saurischia</taxon>
        <taxon>Theropoda</taxon>
        <taxon>Coelurosauria</taxon>
        <taxon>Aves</taxon>
        <taxon>Neognathae</taxon>
        <taxon>Neoaves</taxon>
        <taxon>Telluraves</taxon>
        <taxon>Australaves</taxon>
        <taxon>Passeriformes</taxon>
        <taxon>Passeroidea</taxon>
        <taxon>Estrildidae</taxon>
        <taxon>Estrildinae</taxon>
        <taxon>Lonchura</taxon>
    </lineage>
</organism>
<dbReference type="InterPro" id="IPR002267">
    <property type="entry name" value="Connexin32"/>
</dbReference>
<comment type="subunit">
    <text evidence="10">A connexon is composed of a hexamer of connexins.</text>
</comment>
<sequence length="576" mass="64482">MNWAGLYTVLSGVNRHSTAIGRIWLSVIFIFRIMVLVVAAESVWGDEKSAFTCNTQQPGCNSVCYDHFFPISHIRLWALQLILVTTPALLVAMHVAYQQHQEKKLLVLTGHADAKHMEEVKKHKMRIAGSLWWTYVCSVVFRLLFEAVFMYIFYMLYPGYQMMRLVKCEAYPCPNTVDCFISRPTEKTIFTVFMLVTSSICIILNMAELVYLVVRACARRSQHHTNPSSGKGSFYGHKHSSEYKQNEINQLLTEQDGSLKDMLRRNSGLQEKGHHSKGMGDWSLLGRLLENAQEHSTVVGKVWLTVLFVFRILVLGAAAERVWGDELSGFSCDTQQPGCQNACYDSTFPISHLRFWVLQIIFVSTPSLVYLGHILHLVHLEEKAQQQKAARASSGARRQRPRQPQLPAGNTRARVCMQGAILRTYICNIVFKALLEVGFIVGQYTLYGFQLKPLYTCSRWPCPNTVNCYISRPTEKTIFILFMMGVACVSLLLNLVEIYHLGLTKCRQGPGPKSRILTAPGGPVGPGSTYVTLPRGGSPLAAGRPPHGLAQLKKAGAWLGVVGGSHRDVRTADLSV</sequence>
<evidence type="ECO:0000256" key="11">
    <source>
        <dbReference type="SAM" id="MobiDB-lite"/>
    </source>
</evidence>
<evidence type="ECO:0000256" key="4">
    <source>
        <dbReference type="ARBA" id="ARBA00022475"/>
    </source>
</evidence>
<evidence type="ECO:0000256" key="12">
    <source>
        <dbReference type="SAM" id="Phobius"/>
    </source>
</evidence>
<comment type="caution">
    <text evidence="15">The sequence shown here is derived from an EMBL/GenBank/DDBJ whole genome shotgun (WGS) entry which is preliminary data.</text>
</comment>
<dbReference type="Gene3D" id="1.20.1440.80">
    <property type="entry name" value="Gap junction channel protein cysteine-rich domain"/>
    <property type="match status" value="2"/>
</dbReference>
<feature type="transmembrane region" description="Helical" evidence="12">
    <location>
        <begin position="189"/>
        <end position="214"/>
    </location>
</feature>
<evidence type="ECO:0000256" key="6">
    <source>
        <dbReference type="ARBA" id="ARBA00022868"/>
    </source>
</evidence>
<proteinExistence type="inferred from homology"/>
<feature type="compositionally biased region" description="Low complexity" evidence="11">
    <location>
        <begin position="390"/>
        <end position="409"/>
    </location>
</feature>
<dbReference type="PRINTS" id="PR00206">
    <property type="entry name" value="CONNEXIN"/>
</dbReference>
<dbReference type="InterPro" id="IPR000500">
    <property type="entry name" value="Connexin"/>
</dbReference>
<feature type="transmembrane region" description="Helical" evidence="12">
    <location>
        <begin position="478"/>
        <end position="496"/>
    </location>
</feature>
<feature type="transmembrane region" description="Helical" evidence="12">
    <location>
        <begin position="77"/>
        <end position="97"/>
    </location>
</feature>
<dbReference type="InterPro" id="IPR019570">
    <property type="entry name" value="Connexin_CCC"/>
</dbReference>
<comment type="subcellular location">
    <subcellularLocation>
        <location evidence="1">Cell junction</location>
        <location evidence="1">Gap junction</location>
    </subcellularLocation>
    <subcellularLocation>
        <location evidence="2 10">Cell membrane</location>
        <topology evidence="2 10">Multi-pass membrane protein</topology>
    </subcellularLocation>
</comment>
<protein>
    <recommendedName>
        <fullName evidence="10">Gap junction protein</fullName>
    </recommendedName>
</protein>
<keyword evidence="5 10" id="KW-0812">Transmembrane</keyword>
<feature type="domain" description="Connexin N-terminal" evidence="13">
    <location>
        <begin position="42"/>
        <end position="75"/>
    </location>
</feature>
<keyword evidence="7" id="KW-0965">Cell junction</keyword>
<feature type="region of interest" description="Disordered" evidence="11">
    <location>
        <begin position="390"/>
        <end position="410"/>
    </location>
</feature>
<evidence type="ECO:0000313" key="16">
    <source>
        <dbReference type="Proteomes" id="UP000197619"/>
    </source>
</evidence>
<evidence type="ECO:0000259" key="13">
    <source>
        <dbReference type="SMART" id="SM00037"/>
    </source>
</evidence>
<name>A0A218ULP9_9PASE</name>
<evidence type="ECO:0000256" key="8">
    <source>
        <dbReference type="ARBA" id="ARBA00022989"/>
    </source>
</evidence>
<evidence type="ECO:0000256" key="7">
    <source>
        <dbReference type="ARBA" id="ARBA00022949"/>
    </source>
</evidence>
<dbReference type="Pfam" id="PF00029">
    <property type="entry name" value="Connexin"/>
    <property type="match status" value="2"/>
</dbReference>
<dbReference type="FunFam" id="1.20.1440.80:FF:000001">
    <property type="entry name" value="Gap junction alpha-1"/>
    <property type="match status" value="2"/>
</dbReference>
<feature type="transmembrane region" description="Helical" evidence="12">
    <location>
        <begin position="302"/>
        <end position="319"/>
    </location>
</feature>
<dbReference type="PANTHER" id="PTHR11984">
    <property type="entry name" value="CONNEXIN"/>
    <property type="match status" value="1"/>
</dbReference>
<accession>A0A218ULP9</accession>
<comment type="similarity">
    <text evidence="3">Belongs to the connexin family. Beta-type (group I) subfamily.</text>
</comment>
<reference evidence="15 16" key="1">
    <citation type="submission" date="2017-05" db="EMBL/GenBank/DDBJ databases">
        <title>Genome of assembly of the Bengalese finch, Lonchura striata domestica.</title>
        <authorList>
            <person name="Colquitt B.M."/>
            <person name="Brainard M.S."/>
        </authorList>
    </citation>
    <scope>NUCLEOTIDE SEQUENCE [LARGE SCALE GENOMIC DNA]</scope>
    <source>
        <strain evidence="15">White83orange57</strain>
    </source>
</reference>
<dbReference type="GO" id="GO:0007267">
    <property type="term" value="P:cell-cell signaling"/>
    <property type="evidence" value="ECO:0007669"/>
    <property type="project" value="TreeGrafter"/>
</dbReference>
<dbReference type="InterPro" id="IPR013092">
    <property type="entry name" value="Connexin_N"/>
</dbReference>
<evidence type="ECO:0000256" key="9">
    <source>
        <dbReference type="ARBA" id="ARBA00023136"/>
    </source>
</evidence>
<dbReference type="PROSITE" id="PS00408">
    <property type="entry name" value="CONNEXINS_2"/>
    <property type="match status" value="2"/>
</dbReference>
<feature type="transmembrane region" description="Helical" evidence="12">
    <location>
        <begin position="356"/>
        <end position="378"/>
    </location>
</feature>
<dbReference type="GO" id="GO:0005243">
    <property type="term" value="F:gap junction channel activity"/>
    <property type="evidence" value="ECO:0007669"/>
    <property type="project" value="TreeGrafter"/>
</dbReference>
<dbReference type="SMART" id="SM00037">
    <property type="entry name" value="CNX"/>
    <property type="match status" value="2"/>
</dbReference>
<keyword evidence="16" id="KW-1185">Reference proteome</keyword>
<dbReference type="PRINTS" id="PR01138">
    <property type="entry name" value="CONNEXINB1"/>
</dbReference>
<evidence type="ECO:0000256" key="2">
    <source>
        <dbReference type="ARBA" id="ARBA00004651"/>
    </source>
</evidence>
<evidence type="ECO:0000256" key="5">
    <source>
        <dbReference type="ARBA" id="ARBA00022692"/>
    </source>
</evidence>
<feature type="transmembrane region" description="Helical" evidence="12">
    <location>
        <begin position="21"/>
        <end position="40"/>
    </location>
</feature>